<sequence>MARVWVSSLETQMVVLSGKTSFTNKVFNFKWAELDALIKGFWLVQLLNIDKVIFETDCASVANCFKHHKEDITILGHCIKEARKMLDFFVLDDVKW</sequence>
<dbReference type="Proteomes" id="UP000593577">
    <property type="component" value="Unassembled WGS sequence"/>
</dbReference>
<protein>
    <recommendedName>
        <fullName evidence="1">RNase H type-1 domain-containing protein</fullName>
    </recommendedName>
</protein>
<dbReference type="InterPro" id="IPR002156">
    <property type="entry name" value="RNaseH_domain"/>
</dbReference>
<dbReference type="EMBL" id="JABFAA010000011">
    <property type="protein sequence ID" value="MBA0696421.1"/>
    <property type="molecule type" value="Genomic_DNA"/>
</dbReference>
<comment type="caution">
    <text evidence="2">The sequence shown here is derived from an EMBL/GenBank/DDBJ whole genome shotgun (WGS) entry which is preliminary data.</text>
</comment>
<feature type="domain" description="RNase H type-1" evidence="1">
    <location>
        <begin position="14"/>
        <end position="89"/>
    </location>
</feature>
<evidence type="ECO:0000313" key="2">
    <source>
        <dbReference type="EMBL" id="MBA0696421.1"/>
    </source>
</evidence>
<evidence type="ECO:0000259" key="1">
    <source>
        <dbReference type="Pfam" id="PF13456"/>
    </source>
</evidence>
<gene>
    <name evidence="2" type="ORF">Goari_002975</name>
</gene>
<proteinExistence type="predicted"/>
<dbReference type="GO" id="GO:0003676">
    <property type="term" value="F:nucleic acid binding"/>
    <property type="evidence" value="ECO:0007669"/>
    <property type="project" value="InterPro"/>
</dbReference>
<name>A0A7J8YA11_GOSAI</name>
<dbReference type="Pfam" id="PF13456">
    <property type="entry name" value="RVT_3"/>
    <property type="match status" value="1"/>
</dbReference>
<keyword evidence="3" id="KW-1185">Reference proteome</keyword>
<feature type="non-terminal residue" evidence="2">
    <location>
        <position position="96"/>
    </location>
</feature>
<reference evidence="2 3" key="1">
    <citation type="journal article" date="2019" name="Genome Biol. Evol.">
        <title>Insights into the evolution of the New World diploid cottons (Gossypium, subgenus Houzingenia) based on genome sequencing.</title>
        <authorList>
            <person name="Grover C.E."/>
            <person name="Arick M.A. 2nd"/>
            <person name="Thrash A."/>
            <person name="Conover J.L."/>
            <person name="Sanders W.S."/>
            <person name="Peterson D.G."/>
            <person name="Frelichowski J.E."/>
            <person name="Scheffler J.A."/>
            <person name="Scheffler B.E."/>
            <person name="Wendel J.F."/>
        </authorList>
    </citation>
    <scope>NUCLEOTIDE SEQUENCE [LARGE SCALE GENOMIC DNA]</scope>
    <source>
        <strain evidence="2">185</strain>
        <tissue evidence="2">Leaf</tissue>
    </source>
</reference>
<evidence type="ECO:0000313" key="3">
    <source>
        <dbReference type="Proteomes" id="UP000593577"/>
    </source>
</evidence>
<organism evidence="2 3">
    <name type="scientific">Gossypium aridum</name>
    <name type="common">American cotton</name>
    <name type="synonym">Erioxylum aridum</name>
    <dbReference type="NCBI Taxonomy" id="34290"/>
    <lineage>
        <taxon>Eukaryota</taxon>
        <taxon>Viridiplantae</taxon>
        <taxon>Streptophyta</taxon>
        <taxon>Embryophyta</taxon>
        <taxon>Tracheophyta</taxon>
        <taxon>Spermatophyta</taxon>
        <taxon>Magnoliopsida</taxon>
        <taxon>eudicotyledons</taxon>
        <taxon>Gunneridae</taxon>
        <taxon>Pentapetalae</taxon>
        <taxon>rosids</taxon>
        <taxon>malvids</taxon>
        <taxon>Malvales</taxon>
        <taxon>Malvaceae</taxon>
        <taxon>Malvoideae</taxon>
        <taxon>Gossypium</taxon>
    </lineage>
</organism>
<accession>A0A7J8YA11</accession>
<dbReference type="GO" id="GO:0004523">
    <property type="term" value="F:RNA-DNA hybrid ribonuclease activity"/>
    <property type="evidence" value="ECO:0007669"/>
    <property type="project" value="InterPro"/>
</dbReference>
<dbReference type="AlphaFoldDB" id="A0A7J8YA11"/>